<reference evidence="1" key="1">
    <citation type="submission" date="2022-05" db="EMBL/GenBank/DDBJ databases">
        <title>Chromosome-level genome of Chaenocephalus aceratus.</title>
        <authorList>
            <person name="Park H."/>
        </authorList>
    </citation>
    <scope>NUCLEOTIDE SEQUENCE</scope>
    <source>
        <strain evidence="1">KU_202001</strain>
    </source>
</reference>
<name>A0ACB9X931_CHAAC</name>
<evidence type="ECO:0000313" key="2">
    <source>
        <dbReference type="Proteomes" id="UP001057452"/>
    </source>
</evidence>
<keyword evidence="2" id="KW-1185">Reference proteome</keyword>
<sequence length="111" mass="11730">MTVSCVELAEGGLGGTAVLTGQHFGTSEPCVAVELRDEGVVENEDGGWQSERAAEGTERWQGEPQNQLEASEWTLPGGPGGEVTEGGVVVSCQLLACKQSGKRVFCMKKEF</sequence>
<proteinExistence type="predicted"/>
<protein>
    <submittedName>
        <fullName evidence="1">Uncharacterized protein</fullName>
    </submittedName>
</protein>
<dbReference type="Proteomes" id="UP001057452">
    <property type="component" value="Chromosome 8"/>
</dbReference>
<organism evidence="1 2">
    <name type="scientific">Chaenocephalus aceratus</name>
    <name type="common">Blackfin icefish</name>
    <name type="synonym">Chaenichthys aceratus</name>
    <dbReference type="NCBI Taxonomy" id="36190"/>
    <lineage>
        <taxon>Eukaryota</taxon>
        <taxon>Metazoa</taxon>
        <taxon>Chordata</taxon>
        <taxon>Craniata</taxon>
        <taxon>Vertebrata</taxon>
        <taxon>Euteleostomi</taxon>
        <taxon>Actinopterygii</taxon>
        <taxon>Neopterygii</taxon>
        <taxon>Teleostei</taxon>
        <taxon>Neoteleostei</taxon>
        <taxon>Acanthomorphata</taxon>
        <taxon>Eupercaria</taxon>
        <taxon>Perciformes</taxon>
        <taxon>Notothenioidei</taxon>
        <taxon>Channichthyidae</taxon>
        <taxon>Chaenocephalus</taxon>
    </lineage>
</organism>
<evidence type="ECO:0000313" key="1">
    <source>
        <dbReference type="EMBL" id="KAI4822855.1"/>
    </source>
</evidence>
<dbReference type="EMBL" id="CM043792">
    <property type="protein sequence ID" value="KAI4822855.1"/>
    <property type="molecule type" value="Genomic_DNA"/>
</dbReference>
<gene>
    <name evidence="1" type="ORF">KUCAC02_008380</name>
</gene>
<comment type="caution">
    <text evidence="1">The sequence shown here is derived from an EMBL/GenBank/DDBJ whole genome shotgun (WGS) entry which is preliminary data.</text>
</comment>
<accession>A0ACB9X931</accession>